<dbReference type="GO" id="GO:0045910">
    <property type="term" value="P:negative regulation of DNA recombination"/>
    <property type="evidence" value="ECO:0007669"/>
    <property type="project" value="TreeGrafter"/>
</dbReference>
<dbReference type="PANTHER" id="PTHR11467:SF29">
    <property type="entry name" value="OS03G0711600 PROTEIN"/>
    <property type="match status" value="1"/>
</dbReference>
<dbReference type="OrthoDB" id="1110759at2759"/>
<dbReference type="InterPro" id="IPR005818">
    <property type="entry name" value="Histone_H1/H5_H15"/>
</dbReference>
<dbReference type="InterPro" id="IPR000116">
    <property type="entry name" value="HMGA"/>
</dbReference>
<dbReference type="EMBL" id="JADFTS010000008">
    <property type="protein sequence ID" value="KAF9592980.1"/>
    <property type="molecule type" value="Genomic_DNA"/>
</dbReference>
<dbReference type="PRINTS" id="PR00930">
    <property type="entry name" value="HIGHMOBLTYIY"/>
</dbReference>
<dbReference type="Pfam" id="PF02178">
    <property type="entry name" value="AT_hook"/>
    <property type="match status" value="5"/>
</dbReference>
<dbReference type="GO" id="GO:0003690">
    <property type="term" value="F:double-stranded DNA binding"/>
    <property type="evidence" value="ECO:0007669"/>
    <property type="project" value="TreeGrafter"/>
</dbReference>
<evidence type="ECO:0000256" key="5">
    <source>
        <dbReference type="SAM" id="MobiDB-lite"/>
    </source>
</evidence>
<dbReference type="GO" id="GO:0006334">
    <property type="term" value="P:nucleosome assembly"/>
    <property type="evidence" value="ECO:0007669"/>
    <property type="project" value="InterPro"/>
</dbReference>
<feature type="domain" description="H15" evidence="6">
    <location>
        <begin position="29"/>
        <end position="98"/>
    </location>
</feature>
<proteinExistence type="predicted"/>
<dbReference type="GO" id="GO:0000786">
    <property type="term" value="C:nucleosome"/>
    <property type="evidence" value="ECO:0007669"/>
    <property type="project" value="InterPro"/>
</dbReference>
<keyword evidence="4" id="KW-0539">Nucleus</keyword>
<dbReference type="Proteomes" id="UP000631114">
    <property type="component" value="Unassembled WGS sequence"/>
</dbReference>
<protein>
    <recommendedName>
        <fullName evidence="6">H15 domain-containing protein</fullName>
    </recommendedName>
</protein>
<evidence type="ECO:0000256" key="4">
    <source>
        <dbReference type="ARBA" id="ARBA00023242"/>
    </source>
</evidence>
<dbReference type="FunFam" id="1.10.10.10:FF:000637">
    <property type="entry name" value="Histone H1.2"/>
    <property type="match status" value="1"/>
</dbReference>
<evidence type="ECO:0000313" key="8">
    <source>
        <dbReference type="Proteomes" id="UP000631114"/>
    </source>
</evidence>
<dbReference type="InterPro" id="IPR036388">
    <property type="entry name" value="WH-like_DNA-bd_sf"/>
</dbReference>
<dbReference type="PRINTS" id="PR00929">
    <property type="entry name" value="ATHOOK"/>
</dbReference>
<evidence type="ECO:0000313" key="7">
    <source>
        <dbReference type="EMBL" id="KAF9592980.1"/>
    </source>
</evidence>
<dbReference type="PROSITE" id="PS51504">
    <property type="entry name" value="H15"/>
    <property type="match status" value="1"/>
</dbReference>
<keyword evidence="8" id="KW-1185">Reference proteome</keyword>
<evidence type="ECO:0000256" key="1">
    <source>
        <dbReference type="ARBA" id="ARBA00004123"/>
    </source>
</evidence>
<dbReference type="PANTHER" id="PTHR11467">
    <property type="entry name" value="HISTONE H1"/>
    <property type="match status" value="1"/>
</dbReference>
<dbReference type="AlphaFoldDB" id="A0A835H662"/>
<dbReference type="GO" id="GO:0005730">
    <property type="term" value="C:nucleolus"/>
    <property type="evidence" value="ECO:0007669"/>
    <property type="project" value="TreeGrafter"/>
</dbReference>
<dbReference type="GO" id="GO:0031492">
    <property type="term" value="F:nucleosomal DNA binding"/>
    <property type="evidence" value="ECO:0007669"/>
    <property type="project" value="TreeGrafter"/>
</dbReference>
<dbReference type="SMART" id="SM00384">
    <property type="entry name" value="AT_hook"/>
    <property type="match status" value="6"/>
</dbReference>
<evidence type="ECO:0000256" key="2">
    <source>
        <dbReference type="ARBA" id="ARBA00022737"/>
    </source>
</evidence>
<dbReference type="CDD" id="cd00073">
    <property type="entry name" value="H15"/>
    <property type="match status" value="1"/>
</dbReference>
<keyword evidence="3" id="KW-0238">DNA-binding</keyword>
<dbReference type="InterPro" id="IPR036390">
    <property type="entry name" value="WH_DNA-bd_sf"/>
</dbReference>
<feature type="region of interest" description="Disordered" evidence="5">
    <location>
        <begin position="101"/>
        <end position="186"/>
    </location>
</feature>
<dbReference type="SUPFAM" id="SSF46785">
    <property type="entry name" value="Winged helix' DNA-binding domain"/>
    <property type="match status" value="1"/>
</dbReference>
<evidence type="ECO:0000259" key="6">
    <source>
        <dbReference type="PROSITE" id="PS51504"/>
    </source>
</evidence>
<reference evidence="7 8" key="1">
    <citation type="submission" date="2020-10" db="EMBL/GenBank/DDBJ databases">
        <title>The Coptis chinensis genome and diversification of protoberbering-type alkaloids.</title>
        <authorList>
            <person name="Wang B."/>
            <person name="Shu S."/>
            <person name="Song C."/>
            <person name="Liu Y."/>
        </authorList>
    </citation>
    <scope>NUCLEOTIDE SEQUENCE [LARGE SCALE GENOMIC DNA]</scope>
    <source>
        <strain evidence="7">HL-2020</strain>
        <tissue evidence="7">Leaf</tissue>
    </source>
</reference>
<name>A0A835H662_9MAGN</name>
<organism evidence="7 8">
    <name type="scientific">Coptis chinensis</name>
    <dbReference type="NCBI Taxonomy" id="261450"/>
    <lineage>
        <taxon>Eukaryota</taxon>
        <taxon>Viridiplantae</taxon>
        <taxon>Streptophyta</taxon>
        <taxon>Embryophyta</taxon>
        <taxon>Tracheophyta</taxon>
        <taxon>Spermatophyta</taxon>
        <taxon>Magnoliopsida</taxon>
        <taxon>Ranunculales</taxon>
        <taxon>Ranunculaceae</taxon>
        <taxon>Coptidoideae</taxon>
        <taxon>Coptis</taxon>
    </lineage>
</organism>
<dbReference type="GO" id="GO:0006355">
    <property type="term" value="P:regulation of DNA-templated transcription"/>
    <property type="evidence" value="ECO:0007669"/>
    <property type="project" value="InterPro"/>
</dbReference>
<comment type="caution">
    <text evidence="7">The sequence shown here is derived from an EMBL/GenBank/DDBJ whole genome shotgun (WGS) entry which is preliminary data.</text>
</comment>
<keyword evidence="2" id="KW-0677">Repeat</keyword>
<comment type="subcellular location">
    <subcellularLocation>
        <location evidence="1">Nucleus</location>
    </subcellularLocation>
</comment>
<accession>A0A835H662</accession>
<dbReference type="SMART" id="SM00526">
    <property type="entry name" value="H15"/>
    <property type="match status" value="1"/>
</dbReference>
<sequence>MESSVVSVIPPAQAHMAHALTQPLKPSSNHPPYAEMIVSAIKALKEKKGSSKKAIAKYIDSTYVNLPQSHSALLTHHLKRLKKNGMVLMVKHSYKLPNSSVGADGVVKRGRGRPPKPIGPDATVVVGGPEKRGRGRPPTKVAKPKVTGPGGVVKRGRGRPPKPIVGPVVDGEKRGRGRPKKNAHADNTVPLITVSTNTVPLITVSTTPVVNEEVVVSRGRPRGRPAKASGGPPKTKSVSTGRPVGRPRKSSGPIIVPSPVPVVE</sequence>
<feature type="region of interest" description="Disordered" evidence="5">
    <location>
        <begin position="215"/>
        <end position="264"/>
    </location>
</feature>
<dbReference type="Pfam" id="PF00538">
    <property type="entry name" value="Linker_histone"/>
    <property type="match status" value="1"/>
</dbReference>
<dbReference type="InterPro" id="IPR017956">
    <property type="entry name" value="AT_hook_DNA-bd_motif"/>
</dbReference>
<evidence type="ECO:0000256" key="3">
    <source>
        <dbReference type="ARBA" id="ARBA00023125"/>
    </source>
</evidence>
<gene>
    <name evidence="7" type="ORF">IFM89_019284</name>
</gene>
<dbReference type="GO" id="GO:0030261">
    <property type="term" value="P:chromosome condensation"/>
    <property type="evidence" value="ECO:0007669"/>
    <property type="project" value="TreeGrafter"/>
</dbReference>
<dbReference type="Gene3D" id="1.10.10.10">
    <property type="entry name" value="Winged helix-like DNA-binding domain superfamily/Winged helix DNA-binding domain"/>
    <property type="match status" value="1"/>
</dbReference>